<evidence type="ECO:0000313" key="3">
    <source>
        <dbReference type="Proteomes" id="UP000319801"/>
    </source>
</evidence>
<evidence type="ECO:0000313" key="2">
    <source>
        <dbReference type="EMBL" id="TTK32051.1"/>
    </source>
</evidence>
<dbReference type="GO" id="GO:0003677">
    <property type="term" value="F:DNA binding"/>
    <property type="evidence" value="ECO:0007669"/>
    <property type="project" value="UniProtKB-KW"/>
</dbReference>
<organism evidence="2 3">
    <name type="scientific">Bagarius yarrelli</name>
    <name type="common">Goonch</name>
    <name type="synonym">Bagrus yarrelli</name>
    <dbReference type="NCBI Taxonomy" id="175774"/>
    <lineage>
        <taxon>Eukaryota</taxon>
        <taxon>Metazoa</taxon>
        <taxon>Chordata</taxon>
        <taxon>Craniata</taxon>
        <taxon>Vertebrata</taxon>
        <taxon>Euteleostomi</taxon>
        <taxon>Actinopterygii</taxon>
        <taxon>Neopterygii</taxon>
        <taxon>Teleostei</taxon>
        <taxon>Ostariophysi</taxon>
        <taxon>Siluriformes</taxon>
        <taxon>Sisoridae</taxon>
        <taxon>Sisorinae</taxon>
        <taxon>Bagarius</taxon>
    </lineage>
</organism>
<accession>A0A556VC84</accession>
<dbReference type="OrthoDB" id="10069709at2759"/>
<reference evidence="2 3" key="1">
    <citation type="journal article" date="2019" name="Genome Biol. Evol.">
        <title>Whole-Genome Sequencing of the Giant Devil Catfish, Bagarius yarrelli.</title>
        <authorList>
            <person name="Jiang W."/>
            <person name="Lv Y."/>
            <person name="Cheng L."/>
            <person name="Yang K."/>
            <person name="Chao B."/>
            <person name="Wang X."/>
            <person name="Li Y."/>
            <person name="Pan X."/>
            <person name="You X."/>
            <person name="Zhang Y."/>
            <person name="Yang J."/>
            <person name="Li J."/>
            <person name="Zhang X."/>
            <person name="Liu S."/>
            <person name="Sun C."/>
            <person name="Yang J."/>
            <person name="Shi Q."/>
        </authorList>
    </citation>
    <scope>NUCLEOTIDE SEQUENCE [LARGE SCALE GENOMIC DNA]</scope>
    <source>
        <strain evidence="2">JWS20170419001</strain>
        <tissue evidence="2">Muscle</tissue>
    </source>
</reference>
<feature type="region of interest" description="Disordered" evidence="1">
    <location>
        <begin position="1"/>
        <end position="48"/>
    </location>
</feature>
<gene>
    <name evidence="2" type="ORF">Baya_15482</name>
</gene>
<dbReference type="Proteomes" id="UP000319801">
    <property type="component" value="Unassembled WGS sequence"/>
</dbReference>
<feature type="compositionally biased region" description="Low complexity" evidence="1">
    <location>
        <begin position="20"/>
        <end position="34"/>
    </location>
</feature>
<evidence type="ECO:0000256" key="1">
    <source>
        <dbReference type="SAM" id="MobiDB-lite"/>
    </source>
</evidence>
<protein>
    <submittedName>
        <fullName evidence="2">DNA-binding protein RFX7</fullName>
    </submittedName>
</protein>
<name>A0A556VC84_BAGYA</name>
<dbReference type="EMBL" id="VCAZ01000227">
    <property type="protein sequence ID" value="TTK32051.1"/>
    <property type="molecule type" value="Genomic_DNA"/>
</dbReference>
<keyword evidence="3" id="KW-1185">Reference proteome</keyword>
<keyword evidence="2" id="KW-0238">DNA-binding</keyword>
<proteinExistence type="predicted"/>
<dbReference type="AlphaFoldDB" id="A0A556VC84"/>
<sequence length="351" mass="38395">MANLNKQEGFAVPAPLDNKTSTSSSGSFRCRSVSPAVRQRNLSGTPNPNVRRYVVSPFNSPVTPEMLNIFSTNPANTSVSSMVQRSQSVPLNVMMQTDVLPMQGGGQTGNPNNITNVLLNKMDGEGDNVVRGLGKNNMPSSYSARMNLSQILETSGASGVPVSSNHQALISHGSSAYKFTKPAWLIKNNGGEQTGFSARKTQGQFVPEESKHLAEEWQNQDLMDPPQHDLQHHQHQHLFNTTDKNLLDEDSLNTVSQLPGQATELGIGRSEFPGNMQLTSELSSSMNDLNSLDANLLFDPSTSQQQVQYEEPTLEELKNDPIFQQICNESVNSSGFDWLESKDQATVEMLG</sequence>
<comment type="caution">
    <text evidence="2">The sequence shown here is derived from an EMBL/GenBank/DDBJ whole genome shotgun (WGS) entry which is preliminary data.</text>
</comment>